<gene>
    <name evidence="2" type="ORF">SCFA_120006</name>
</gene>
<organism evidence="2">
    <name type="scientific">anaerobic digester metagenome</name>
    <dbReference type="NCBI Taxonomy" id="1263854"/>
    <lineage>
        <taxon>unclassified sequences</taxon>
        <taxon>metagenomes</taxon>
        <taxon>ecological metagenomes</taxon>
    </lineage>
</organism>
<evidence type="ECO:0000259" key="1">
    <source>
        <dbReference type="Pfam" id="PF07085"/>
    </source>
</evidence>
<sequence length="127" mass="13932">MKLSEIRDLLDARVIVGEDKLDIEITTAFGADLMSDVLSFARSGCLLITGLSNPQAVRTAYALDIAAILVCRGKSLTSKFIETASELGIPILWTKFIMFESCGRLYQEGLTGCIRKTDGIEEKTLVR</sequence>
<reference evidence="2" key="1">
    <citation type="submission" date="2019-03" db="EMBL/GenBank/DDBJ databases">
        <authorList>
            <person name="Hao L."/>
        </authorList>
    </citation>
    <scope>NUCLEOTIDE SEQUENCE</scope>
</reference>
<protein>
    <submittedName>
        <fullName evidence="2">DRTGG domain protein</fullName>
    </submittedName>
</protein>
<dbReference type="Pfam" id="PF07085">
    <property type="entry name" value="DRTGG"/>
    <property type="match status" value="1"/>
</dbReference>
<feature type="domain" description="DRTGG" evidence="1">
    <location>
        <begin position="5"/>
        <end position="98"/>
    </location>
</feature>
<proteinExistence type="predicted"/>
<dbReference type="EMBL" id="CAADRM010000024">
    <property type="protein sequence ID" value="VFU11915.1"/>
    <property type="molecule type" value="Genomic_DNA"/>
</dbReference>
<dbReference type="InterPro" id="IPR010766">
    <property type="entry name" value="DRTGG"/>
</dbReference>
<dbReference type="Gene3D" id="3.40.1390.20">
    <property type="entry name" value="HprK N-terminal domain-like"/>
    <property type="match status" value="1"/>
</dbReference>
<evidence type="ECO:0000313" key="2">
    <source>
        <dbReference type="EMBL" id="VFU11915.1"/>
    </source>
</evidence>
<dbReference type="AlphaFoldDB" id="A0A485LVP4"/>
<accession>A0A485LVP4</accession>
<dbReference type="SUPFAM" id="SSF75138">
    <property type="entry name" value="HprK N-terminal domain-like"/>
    <property type="match status" value="1"/>
</dbReference>
<name>A0A485LVP4_9ZZZZ</name>
<dbReference type="InterPro" id="IPR028979">
    <property type="entry name" value="Ser_kin/Pase_Hpr-like_N_sf"/>
</dbReference>